<comment type="subcellular location">
    <subcellularLocation>
        <location evidence="8">Cytoplasm</location>
    </subcellularLocation>
</comment>
<keyword evidence="5 8" id="KW-0067">ATP-binding</keyword>
<dbReference type="SMART" id="SM00760">
    <property type="entry name" value="Bac_DnaA_C"/>
    <property type="match status" value="1"/>
</dbReference>
<dbReference type="HAMAP" id="MF_00377">
    <property type="entry name" value="DnaA_bact"/>
    <property type="match status" value="1"/>
</dbReference>
<feature type="domain" description="Chromosomal replication initiator DnaA C-terminal" evidence="13">
    <location>
        <begin position="374"/>
        <end position="443"/>
    </location>
</feature>
<dbReference type="InterPro" id="IPR001957">
    <property type="entry name" value="Chromosome_initiator_DnaA"/>
</dbReference>
<keyword evidence="4 8" id="KW-0547">Nucleotide-binding</keyword>
<evidence type="ECO:0000313" key="15">
    <source>
        <dbReference type="Proteomes" id="UP000229901"/>
    </source>
</evidence>
<dbReference type="InterPro" id="IPR003593">
    <property type="entry name" value="AAA+_ATPase"/>
</dbReference>
<dbReference type="CDD" id="cd06571">
    <property type="entry name" value="Bac_DnaA_C"/>
    <property type="match status" value="1"/>
</dbReference>
<feature type="region of interest" description="Domain III, AAA+ region" evidence="8">
    <location>
        <begin position="128"/>
        <end position="344"/>
    </location>
</feature>
<evidence type="ECO:0000256" key="5">
    <source>
        <dbReference type="ARBA" id="ARBA00022840"/>
    </source>
</evidence>
<dbReference type="InterPro" id="IPR013317">
    <property type="entry name" value="DnaA_dom"/>
</dbReference>
<dbReference type="Pfam" id="PF08299">
    <property type="entry name" value="Bac_DnaA_C"/>
    <property type="match status" value="1"/>
</dbReference>
<evidence type="ECO:0000256" key="8">
    <source>
        <dbReference type="HAMAP-Rule" id="MF_00377"/>
    </source>
</evidence>
<dbReference type="NCBIfam" id="TIGR00362">
    <property type="entry name" value="DnaA"/>
    <property type="match status" value="1"/>
</dbReference>
<comment type="domain">
    <text evidence="8">Domain I is involved in oligomerization and binding regulators, domain II is flexibile and of varying length in different bacteria, domain III forms the AAA+ region, while domain IV binds dsDNA.</text>
</comment>
<dbReference type="EMBL" id="PFAP01000039">
    <property type="protein sequence ID" value="PIR93751.1"/>
    <property type="molecule type" value="Genomic_DNA"/>
</dbReference>
<feature type="binding site" evidence="8">
    <location>
        <position position="174"/>
    </location>
    <ligand>
        <name>ATP</name>
        <dbReference type="ChEBI" id="CHEBI:30616"/>
    </ligand>
</feature>
<dbReference type="InterPro" id="IPR027417">
    <property type="entry name" value="P-loop_NTPase"/>
</dbReference>
<gene>
    <name evidence="8 14" type="primary">dnaA</name>
    <name evidence="14" type="ORF">COT97_04945</name>
</gene>
<feature type="domain" description="AAA+ ATPase" evidence="12">
    <location>
        <begin position="161"/>
        <end position="292"/>
    </location>
</feature>
<dbReference type="GO" id="GO:0003688">
    <property type="term" value="F:DNA replication origin binding"/>
    <property type="evidence" value="ECO:0007669"/>
    <property type="project" value="UniProtKB-UniRule"/>
</dbReference>
<evidence type="ECO:0000256" key="6">
    <source>
        <dbReference type="ARBA" id="ARBA00023121"/>
    </source>
</evidence>
<sequence>MEEQNKNLWQAVLADLELKLSKASFTTWLKNTFIVSSGDGRIIIGVPNTFSQAWLKQKYHQTIYKIIQDKSDLRIKSIEYKVQSLKNYKEQLEHAKKQPPTPPMLSKQETTISQNLKSSNTGITQEYGLNPKYTFDSYIIGKSNELAHAASKAVAEKPGLSYNPLFIYGGVGLGKTHLSQSIGNAINQRDPDKKIVYVTCEQFTNDFISSIQKGKPERFTATYRTADVLLIDDIQFLAGKEGTQEAFFHTFNDLHQKNKQIVITSDRPPKAIATLEDRLLSRFEWGMIADISQPDLETRIAILKTKCTEKNFELEHEIVQYITMNIQNNVRELEGALNKIIAYYQLNHVEPTLENVKNILFSISSSSRKNDSISIKKLIDTIGEFYEINEADILGKSREKRFAFPRQIIMFLLREELNYSYPTIGAEIGNRDHTTAMHAYSKISNNLETDEKLRQEINLIKQKLYN</sequence>
<dbReference type="SMART" id="SM00382">
    <property type="entry name" value="AAA"/>
    <property type="match status" value="1"/>
</dbReference>
<evidence type="ECO:0000256" key="4">
    <source>
        <dbReference type="ARBA" id="ARBA00022741"/>
    </source>
</evidence>
<feature type="binding site" evidence="8">
    <location>
        <position position="175"/>
    </location>
    <ligand>
        <name>ATP</name>
        <dbReference type="ChEBI" id="CHEBI:30616"/>
    </ligand>
</feature>
<proteinExistence type="inferred from homology"/>
<dbReference type="Gene3D" id="3.30.300.180">
    <property type="match status" value="1"/>
</dbReference>
<dbReference type="InterPro" id="IPR020591">
    <property type="entry name" value="Chromosome_initiator_DnaA-like"/>
</dbReference>
<dbReference type="PRINTS" id="PR00051">
    <property type="entry name" value="DNAA"/>
</dbReference>
<dbReference type="CDD" id="cd00009">
    <property type="entry name" value="AAA"/>
    <property type="match status" value="1"/>
</dbReference>
<evidence type="ECO:0000256" key="10">
    <source>
        <dbReference type="RuleBase" id="RU000577"/>
    </source>
</evidence>
<evidence type="ECO:0000259" key="12">
    <source>
        <dbReference type="SMART" id="SM00382"/>
    </source>
</evidence>
<dbReference type="SUPFAM" id="SSF48295">
    <property type="entry name" value="TrpR-like"/>
    <property type="match status" value="1"/>
</dbReference>
<feature type="binding site" evidence="8">
    <location>
        <position position="172"/>
    </location>
    <ligand>
        <name>ATP</name>
        <dbReference type="ChEBI" id="CHEBI:30616"/>
    </ligand>
</feature>
<dbReference type="PANTHER" id="PTHR30050:SF2">
    <property type="entry name" value="CHROMOSOMAL REPLICATION INITIATOR PROTEIN DNAA"/>
    <property type="match status" value="1"/>
</dbReference>
<keyword evidence="3 8" id="KW-0235">DNA replication</keyword>
<dbReference type="AlphaFoldDB" id="A0A2H0V3S7"/>
<dbReference type="InterPro" id="IPR013159">
    <property type="entry name" value="DnaA_C"/>
</dbReference>
<name>A0A2H0V3S7_9BACT</name>
<evidence type="ECO:0000256" key="7">
    <source>
        <dbReference type="ARBA" id="ARBA00023125"/>
    </source>
</evidence>
<dbReference type="GO" id="GO:0006270">
    <property type="term" value="P:DNA replication initiation"/>
    <property type="evidence" value="ECO:0007669"/>
    <property type="project" value="UniProtKB-UniRule"/>
</dbReference>
<comment type="function">
    <text evidence="8 10">Plays an essential role in the initiation and regulation of chromosomal replication. ATP-DnaA binds to the origin of replication (oriC) to initiate formation of the DNA replication initiation complex once per cell cycle. Binds the DnaA box (a 9 base pair repeat at the origin) and separates the double-stranded (ds)DNA. Forms a right-handed helical filament on oriC DNA; dsDNA binds to the exterior of the filament while single-stranded (ss)DNA is stabiized in the filament's interior. The ATP-DnaA-oriC complex binds and stabilizes one strand of the AT-rich DNA unwinding element (DUE), permitting loading of DNA polymerase. After initiation quickly degrades to an ADP-DnaA complex that is not apt for DNA replication. Binds acidic phospholipids.</text>
</comment>
<dbReference type="Gene3D" id="3.40.50.300">
    <property type="entry name" value="P-loop containing nucleotide triphosphate hydrolases"/>
    <property type="match status" value="1"/>
</dbReference>
<evidence type="ECO:0000256" key="9">
    <source>
        <dbReference type="NCBIfam" id="TIGR00362"/>
    </source>
</evidence>
<feature type="binding site" evidence="8">
    <location>
        <position position="176"/>
    </location>
    <ligand>
        <name>ATP</name>
        <dbReference type="ChEBI" id="CHEBI:30616"/>
    </ligand>
</feature>
<evidence type="ECO:0000256" key="3">
    <source>
        <dbReference type="ARBA" id="ARBA00022705"/>
    </source>
</evidence>
<dbReference type="InterPro" id="IPR038454">
    <property type="entry name" value="DnaA_N_sf"/>
</dbReference>
<keyword evidence="6 8" id="KW-0446">Lipid-binding</keyword>
<comment type="caution">
    <text evidence="14">The sequence shown here is derived from an EMBL/GenBank/DDBJ whole genome shotgun (WGS) entry which is preliminary data.</text>
</comment>
<dbReference type="Gene3D" id="1.10.1750.10">
    <property type="match status" value="1"/>
</dbReference>
<evidence type="ECO:0000259" key="13">
    <source>
        <dbReference type="SMART" id="SM00760"/>
    </source>
</evidence>
<dbReference type="GO" id="GO:0008289">
    <property type="term" value="F:lipid binding"/>
    <property type="evidence" value="ECO:0007669"/>
    <property type="project" value="UniProtKB-KW"/>
</dbReference>
<dbReference type="Pfam" id="PF00308">
    <property type="entry name" value="Bac_DnaA"/>
    <property type="match status" value="1"/>
</dbReference>
<evidence type="ECO:0000313" key="14">
    <source>
        <dbReference type="EMBL" id="PIR93751.1"/>
    </source>
</evidence>
<protein>
    <recommendedName>
        <fullName evidence="8 9">Chromosomal replication initiator protein DnaA</fullName>
    </recommendedName>
</protein>
<organism evidence="14 15">
    <name type="scientific">Candidatus Falkowbacteria bacterium CG10_big_fil_rev_8_21_14_0_10_39_11</name>
    <dbReference type="NCBI Taxonomy" id="1974565"/>
    <lineage>
        <taxon>Bacteria</taxon>
        <taxon>Candidatus Falkowiibacteriota</taxon>
    </lineage>
</organism>
<comment type="caution">
    <text evidence="8">Lacks conserved residue(s) required for the propagation of feature annotation.</text>
</comment>
<feature type="region of interest" description="Domain IV, binds dsDNA" evidence="8">
    <location>
        <begin position="345"/>
        <end position="466"/>
    </location>
</feature>
<dbReference type="InterPro" id="IPR010921">
    <property type="entry name" value="Trp_repressor/repl_initiator"/>
</dbReference>
<keyword evidence="2 8" id="KW-0963">Cytoplasm</keyword>
<reference evidence="15" key="1">
    <citation type="submission" date="2017-09" db="EMBL/GenBank/DDBJ databases">
        <title>Depth-based differentiation of microbial function through sediment-hosted aquifers and enrichment of novel symbionts in the deep terrestrial subsurface.</title>
        <authorList>
            <person name="Probst A.J."/>
            <person name="Ladd B."/>
            <person name="Jarett J.K."/>
            <person name="Geller-Mcgrath D.E."/>
            <person name="Sieber C.M.K."/>
            <person name="Emerson J.B."/>
            <person name="Anantharaman K."/>
            <person name="Thomas B.C."/>
            <person name="Malmstrom R."/>
            <person name="Stieglmeier M."/>
            <person name="Klingl A."/>
            <person name="Woyke T."/>
            <person name="Ryan C.M."/>
            <person name="Banfield J.F."/>
        </authorList>
    </citation>
    <scope>NUCLEOTIDE SEQUENCE [LARGE SCALE GENOMIC DNA]</scope>
</reference>
<comment type="similarity">
    <text evidence="1 8 11">Belongs to the DnaA family.</text>
</comment>
<dbReference type="GO" id="GO:0005737">
    <property type="term" value="C:cytoplasm"/>
    <property type="evidence" value="ECO:0007669"/>
    <property type="project" value="UniProtKB-SubCell"/>
</dbReference>
<accession>A0A2H0V3S7</accession>
<dbReference type="GO" id="GO:0005524">
    <property type="term" value="F:ATP binding"/>
    <property type="evidence" value="ECO:0007669"/>
    <property type="project" value="UniProtKB-UniRule"/>
</dbReference>
<dbReference type="Gene3D" id="1.10.8.60">
    <property type="match status" value="1"/>
</dbReference>
<dbReference type="SUPFAM" id="SSF52540">
    <property type="entry name" value="P-loop containing nucleoside triphosphate hydrolases"/>
    <property type="match status" value="1"/>
</dbReference>
<dbReference type="InterPro" id="IPR024633">
    <property type="entry name" value="DnaA_N_dom"/>
</dbReference>
<dbReference type="Proteomes" id="UP000229901">
    <property type="component" value="Unassembled WGS sequence"/>
</dbReference>
<evidence type="ECO:0000256" key="11">
    <source>
        <dbReference type="RuleBase" id="RU004227"/>
    </source>
</evidence>
<keyword evidence="7 8" id="KW-0238">DNA-binding</keyword>
<dbReference type="Pfam" id="PF11638">
    <property type="entry name" value="DnaA_N"/>
    <property type="match status" value="1"/>
</dbReference>
<comment type="subunit">
    <text evidence="8">Oligomerizes as a right-handed, spiral filament on DNA at oriC.</text>
</comment>
<dbReference type="GO" id="GO:0005886">
    <property type="term" value="C:plasma membrane"/>
    <property type="evidence" value="ECO:0007669"/>
    <property type="project" value="TreeGrafter"/>
</dbReference>
<dbReference type="GO" id="GO:0006275">
    <property type="term" value="P:regulation of DNA replication"/>
    <property type="evidence" value="ECO:0007669"/>
    <property type="project" value="UniProtKB-UniRule"/>
</dbReference>
<evidence type="ECO:0000256" key="1">
    <source>
        <dbReference type="ARBA" id="ARBA00006583"/>
    </source>
</evidence>
<dbReference type="PANTHER" id="PTHR30050">
    <property type="entry name" value="CHROMOSOMAL REPLICATION INITIATOR PROTEIN DNAA"/>
    <property type="match status" value="1"/>
</dbReference>
<evidence type="ECO:0000256" key="2">
    <source>
        <dbReference type="ARBA" id="ARBA00022490"/>
    </source>
</evidence>
<feature type="region of interest" description="Domain I, interacts with DnaA modulators" evidence="8">
    <location>
        <begin position="1"/>
        <end position="100"/>
    </location>
</feature>
<dbReference type="FunFam" id="3.40.50.300:FF:000668">
    <property type="entry name" value="Chromosomal replication initiator protein DnaA"/>
    <property type="match status" value="1"/>
</dbReference>